<sequence length="54" mass="6585">MWISKKKLAAKEREIKHEAFLKQLEDESKDKQWEDVQKLKKEVKKLKKIVKQGY</sequence>
<evidence type="ECO:0000313" key="1">
    <source>
        <dbReference type="EMBL" id="CAB4128992.1"/>
    </source>
</evidence>
<dbReference type="EMBL" id="LR796231">
    <property type="protein sequence ID" value="CAB4128992.1"/>
    <property type="molecule type" value="Genomic_DNA"/>
</dbReference>
<accession>A0A6J7WXE6</accession>
<name>A0A6J7WXE6_9CAUD</name>
<dbReference type="EMBL" id="LR798275">
    <property type="protein sequence ID" value="CAB5219743.1"/>
    <property type="molecule type" value="Genomic_DNA"/>
</dbReference>
<reference evidence="2" key="1">
    <citation type="submission" date="2020-05" db="EMBL/GenBank/DDBJ databases">
        <authorList>
            <person name="Chiriac C."/>
            <person name="Salcher M."/>
            <person name="Ghai R."/>
            <person name="Kavagutti S V."/>
        </authorList>
    </citation>
    <scope>NUCLEOTIDE SEQUENCE</scope>
</reference>
<organism evidence="2">
    <name type="scientific">uncultured Caudovirales phage</name>
    <dbReference type="NCBI Taxonomy" id="2100421"/>
    <lineage>
        <taxon>Viruses</taxon>
        <taxon>Duplodnaviria</taxon>
        <taxon>Heunggongvirae</taxon>
        <taxon>Uroviricota</taxon>
        <taxon>Caudoviricetes</taxon>
        <taxon>Peduoviridae</taxon>
        <taxon>Maltschvirus</taxon>
        <taxon>Maltschvirus maltsch</taxon>
    </lineage>
</organism>
<proteinExistence type="predicted"/>
<protein>
    <submittedName>
        <fullName evidence="2">Uncharacterized protein</fullName>
    </submittedName>
</protein>
<gene>
    <name evidence="1" type="ORF">UFOVP113_135</name>
    <name evidence="2" type="ORF">UFOVP225_122</name>
</gene>
<evidence type="ECO:0000313" key="2">
    <source>
        <dbReference type="EMBL" id="CAB5219743.1"/>
    </source>
</evidence>